<reference evidence="2" key="1">
    <citation type="submission" date="2022-02" db="EMBL/GenBank/DDBJ databases">
        <authorList>
            <person name="Henning P.M."/>
            <person name="McCubbin A.G."/>
            <person name="Shore J.S."/>
        </authorList>
    </citation>
    <scope>NUCLEOTIDE SEQUENCE</scope>
    <source>
        <strain evidence="2">F60SS</strain>
        <tissue evidence="2">Leaves</tissue>
    </source>
</reference>
<sequence length="271" mass="28649">MKNEDGTIFDCIEMNKQPAFDHPLLKNHTIQLQPSSIPKGLLFGAKSSGVPGASKRKGVDCPVGTVPIRRTTKEDLLKAKALSTTFTMAQAPPSIGHYAGSGKQGCYNILCSGFVQTSSKHPLGDEILRASTYGGEQFSMVVLIVKDPKTGNWLLLEAMDDAGQVQIGYWPSALFSGLAASAGGVQFGGEAYSPPGVPPPAIGSGHFELANFRDTSYISHIQFVDSTLKPYDPANVAIGDVNVKCFRSKYLGDTQSSPGYASLFGGPGGCL</sequence>
<organism evidence="2 3">
    <name type="scientific">Turnera subulata</name>
    <dbReference type="NCBI Taxonomy" id="218843"/>
    <lineage>
        <taxon>Eukaryota</taxon>
        <taxon>Viridiplantae</taxon>
        <taxon>Streptophyta</taxon>
        <taxon>Embryophyta</taxon>
        <taxon>Tracheophyta</taxon>
        <taxon>Spermatophyta</taxon>
        <taxon>Magnoliopsida</taxon>
        <taxon>eudicotyledons</taxon>
        <taxon>Gunneridae</taxon>
        <taxon>Pentapetalae</taxon>
        <taxon>rosids</taxon>
        <taxon>fabids</taxon>
        <taxon>Malpighiales</taxon>
        <taxon>Passifloraceae</taxon>
        <taxon>Turnera</taxon>
    </lineage>
</organism>
<dbReference type="OrthoDB" id="1858978at2759"/>
<dbReference type="Proteomes" id="UP001141552">
    <property type="component" value="Unassembled WGS sequence"/>
</dbReference>
<dbReference type="PANTHER" id="PTHR31589:SF110">
    <property type="entry name" value="PROTEIN, PUTATIVE (DUF239)-RELATED"/>
    <property type="match status" value="1"/>
</dbReference>
<feature type="domain" description="Neprosin PEP catalytic" evidence="1">
    <location>
        <begin position="2"/>
        <end position="271"/>
    </location>
</feature>
<dbReference type="AlphaFoldDB" id="A0A9Q0FU13"/>
<dbReference type="InterPro" id="IPR004314">
    <property type="entry name" value="Neprosin"/>
</dbReference>
<keyword evidence="3" id="KW-1185">Reference proteome</keyword>
<dbReference type="PROSITE" id="PS52045">
    <property type="entry name" value="NEPROSIN_PEP_CD"/>
    <property type="match status" value="1"/>
</dbReference>
<accession>A0A9Q0FU13</accession>
<protein>
    <recommendedName>
        <fullName evidence="1">Neprosin PEP catalytic domain-containing protein</fullName>
    </recommendedName>
</protein>
<dbReference type="PANTHER" id="PTHR31589">
    <property type="entry name" value="PROTEIN, PUTATIVE (DUF239)-RELATED-RELATED"/>
    <property type="match status" value="1"/>
</dbReference>
<evidence type="ECO:0000313" key="2">
    <source>
        <dbReference type="EMBL" id="KAJ4836361.1"/>
    </source>
</evidence>
<dbReference type="EMBL" id="JAKUCV010004147">
    <property type="protein sequence ID" value="KAJ4836361.1"/>
    <property type="molecule type" value="Genomic_DNA"/>
</dbReference>
<dbReference type="Pfam" id="PF14365">
    <property type="entry name" value="Neprosin_AP"/>
    <property type="match status" value="1"/>
</dbReference>
<dbReference type="InterPro" id="IPR025521">
    <property type="entry name" value="Neprosin_propep"/>
</dbReference>
<comment type="caution">
    <text evidence="2">The sequence shown here is derived from an EMBL/GenBank/DDBJ whole genome shotgun (WGS) entry which is preliminary data.</text>
</comment>
<dbReference type="Pfam" id="PF03080">
    <property type="entry name" value="Neprosin"/>
    <property type="match status" value="1"/>
</dbReference>
<name>A0A9Q0FU13_9ROSI</name>
<dbReference type="InterPro" id="IPR053168">
    <property type="entry name" value="Glutamic_endopeptidase"/>
</dbReference>
<reference evidence="2" key="2">
    <citation type="journal article" date="2023" name="Plants (Basel)">
        <title>Annotation of the Turnera subulata (Passifloraceae) Draft Genome Reveals the S-Locus Evolved after the Divergence of Turneroideae from Passifloroideae in a Stepwise Manner.</title>
        <authorList>
            <person name="Henning P.M."/>
            <person name="Roalson E.H."/>
            <person name="Mir W."/>
            <person name="McCubbin A.G."/>
            <person name="Shore J.S."/>
        </authorList>
    </citation>
    <scope>NUCLEOTIDE SEQUENCE</scope>
    <source>
        <strain evidence="2">F60SS</strain>
    </source>
</reference>
<evidence type="ECO:0000313" key="3">
    <source>
        <dbReference type="Proteomes" id="UP001141552"/>
    </source>
</evidence>
<proteinExistence type="predicted"/>
<evidence type="ECO:0000259" key="1">
    <source>
        <dbReference type="PROSITE" id="PS52045"/>
    </source>
</evidence>
<gene>
    <name evidence="2" type="ORF">Tsubulata_025917</name>
</gene>